<dbReference type="OrthoDB" id="1550843at2"/>
<dbReference type="AlphaFoldDB" id="A0A1X7II19"/>
<organism evidence="1 2">
    <name type="scientific">Dethiosulfovibrio salsuginis</name>
    <dbReference type="NCBI Taxonomy" id="561720"/>
    <lineage>
        <taxon>Bacteria</taxon>
        <taxon>Thermotogati</taxon>
        <taxon>Synergistota</taxon>
        <taxon>Synergistia</taxon>
        <taxon>Synergistales</taxon>
        <taxon>Dethiosulfovibrionaceae</taxon>
        <taxon>Dethiosulfovibrio</taxon>
    </lineage>
</organism>
<dbReference type="RefSeq" id="WP_085543673.1">
    <property type="nucleotide sequence ID" value="NZ_FXBB01000002.1"/>
</dbReference>
<dbReference type="Proteomes" id="UP000193355">
    <property type="component" value="Unassembled WGS sequence"/>
</dbReference>
<dbReference type="EMBL" id="FXBB01000002">
    <property type="protein sequence ID" value="SMG13984.1"/>
    <property type="molecule type" value="Genomic_DNA"/>
</dbReference>
<gene>
    <name evidence="1" type="ORF">SAMN06275492_10251</name>
</gene>
<proteinExistence type="predicted"/>
<evidence type="ECO:0000313" key="1">
    <source>
        <dbReference type="EMBL" id="SMG13984.1"/>
    </source>
</evidence>
<evidence type="ECO:0008006" key="3">
    <source>
        <dbReference type="Google" id="ProtNLM"/>
    </source>
</evidence>
<keyword evidence="2" id="KW-1185">Reference proteome</keyword>
<name>A0A1X7II19_9BACT</name>
<sequence length="125" mass="14508">MKADFLDSHNRHWLDGEKLFRYGRWANADHLYGIAAECGLKALMKLFGMGIDISTGAPSAKDDKVHIPKIWNRFDSYRSGIQAISYSLPENPFRDWDISQRYTNESYFQESNVRPHREGSLVVRK</sequence>
<evidence type="ECO:0000313" key="2">
    <source>
        <dbReference type="Proteomes" id="UP000193355"/>
    </source>
</evidence>
<protein>
    <recommendedName>
        <fullName evidence="3">HEPN domain-containing protein</fullName>
    </recommendedName>
</protein>
<accession>A0A1X7II19</accession>
<dbReference type="STRING" id="561720.SAMN06275492_10251"/>
<reference evidence="2" key="1">
    <citation type="submission" date="2017-04" db="EMBL/GenBank/DDBJ databases">
        <authorList>
            <person name="Varghese N."/>
            <person name="Submissions S."/>
        </authorList>
    </citation>
    <scope>NUCLEOTIDE SEQUENCE [LARGE SCALE GENOMIC DNA]</scope>
    <source>
        <strain evidence="2">USBA 82</strain>
    </source>
</reference>